<accession>A0ABV0T7S3</accession>
<dbReference type="EMBL" id="JAHRIQ010024275">
    <property type="protein sequence ID" value="MEQ2228915.1"/>
    <property type="molecule type" value="Genomic_DNA"/>
</dbReference>
<evidence type="ECO:0000313" key="3">
    <source>
        <dbReference type="Proteomes" id="UP001482620"/>
    </source>
</evidence>
<proteinExistence type="predicted"/>
<name>A0ABV0T7S3_9TELE</name>
<keyword evidence="3" id="KW-1185">Reference proteome</keyword>
<dbReference type="Proteomes" id="UP001482620">
    <property type="component" value="Unassembled WGS sequence"/>
</dbReference>
<protein>
    <submittedName>
        <fullName evidence="2">Uncharacterized protein</fullName>
    </submittedName>
</protein>
<gene>
    <name evidence="2" type="ORF">ILYODFUR_013537</name>
</gene>
<reference evidence="2 3" key="1">
    <citation type="submission" date="2021-06" db="EMBL/GenBank/DDBJ databases">
        <authorList>
            <person name="Palmer J.M."/>
        </authorList>
    </citation>
    <scope>NUCLEOTIDE SEQUENCE [LARGE SCALE GENOMIC DNA]</scope>
    <source>
        <strain evidence="3">if_2019</strain>
        <tissue evidence="2">Muscle</tissue>
    </source>
</reference>
<comment type="caution">
    <text evidence="2">The sequence shown here is derived from an EMBL/GenBank/DDBJ whole genome shotgun (WGS) entry which is preliminary data.</text>
</comment>
<organism evidence="2 3">
    <name type="scientific">Ilyodon furcidens</name>
    <name type="common">goldbreast splitfin</name>
    <dbReference type="NCBI Taxonomy" id="33524"/>
    <lineage>
        <taxon>Eukaryota</taxon>
        <taxon>Metazoa</taxon>
        <taxon>Chordata</taxon>
        <taxon>Craniata</taxon>
        <taxon>Vertebrata</taxon>
        <taxon>Euteleostomi</taxon>
        <taxon>Actinopterygii</taxon>
        <taxon>Neopterygii</taxon>
        <taxon>Teleostei</taxon>
        <taxon>Neoteleostei</taxon>
        <taxon>Acanthomorphata</taxon>
        <taxon>Ovalentaria</taxon>
        <taxon>Atherinomorphae</taxon>
        <taxon>Cyprinodontiformes</taxon>
        <taxon>Goodeidae</taxon>
        <taxon>Ilyodon</taxon>
    </lineage>
</organism>
<evidence type="ECO:0000313" key="2">
    <source>
        <dbReference type="EMBL" id="MEQ2228915.1"/>
    </source>
</evidence>
<sequence>QIFSVSESHSHPRSTELWSRPSLQGESSVCRVEAPSGGGQAGLAEVRSAISGPVCLTGEQLVPPVLLPARSERTSGGGRTSPHLASCSALCVSPNSSHCTNASQGMSRRPDNDPYCTPLASKTLVRGNNTAPLPGAVASSCTQGSAVSGRRTNIPSPPRTSGSVGLAREWFNLQSVGLPQNVIETIQNARAQMVRF</sequence>
<feature type="region of interest" description="Disordered" evidence="1">
    <location>
        <begin position="1"/>
        <end position="22"/>
    </location>
</feature>
<feature type="non-terminal residue" evidence="2">
    <location>
        <position position="1"/>
    </location>
</feature>
<evidence type="ECO:0000256" key="1">
    <source>
        <dbReference type="SAM" id="MobiDB-lite"/>
    </source>
</evidence>